<organism evidence="1">
    <name type="scientific">marine sediment metagenome</name>
    <dbReference type="NCBI Taxonomy" id="412755"/>
    <lineage>
        <taxon>unclassified sequences</taxon>
        <taxon>metagenomes</taxon>
        <taxon>ecological metagenomes</taxon>
    </lineage>
</organism>
<sequence length="60" mass="6232">VGNTIEVEVETGTRVSDLMSLYEIPIGADSVILVNGITPRLNDQVNEGDVVSAFPAMAGG</sequence>
<proteinExistence type="predicted"/>
<dbReference type="InterPro" id="IPR003749">
    <property type="entry name" value="ThiS/MoaD-like"/>
</dbReference>
<evidence type="ECO:0000313" key="1">
    <source>
        <dbReference type="EMBL" id="GAF91379.1"/>
    </source>
</evidence>
<dbReference type="SUPFAM" id="SSF54285">
    <property type="entry name" value="MoaD/ThiS"/>
    <property type="match status" value="1"/>
</dbReference>
<feature type="non-terminal residue" evidence="1">
    <location>
        <position position="1"/>
    </location>
</feature>
<protein>
    <recommendedName>
        <fullName evidence="2">Ubiquitin Mut7-C domain-containing protein</fullName>
    </recommendedName>
</protein>
<reference evidence="1" key="1">
    <citation type="journal article" date="2014" name="Front. Microbiol.">
        <title>High frequency of phylogenetically diverse reductive dehalogenase-homologous genes in deep subseafloor sedimentary metagenomes.</title>
        <authorList>
            <person name="Kawai M."/>
            <person name="Futagami T."/>
            <person name="Toyoda A."/>
            <person name="Takaki Y."/>
            <person name="Nishi S."/>
            <person name="Hori S."/>
            <person name="Arai W."/>
            <person name="Tsubouchi T."/>
            <person name="Morono Y."/>
            <person name="Uchiyama I."/>
            <person name="Ito T."/>
            <person name="Fujiyama A."/>
            <person name="Inagaki F."/>
            <person name="Takami H."/>
        </authorList>
    </citation>
    <scope>NUCLEOTIDE SEQUENCE</scope>
    <source>
        <strain evidence="1">Expedition CK06-06</strain>
    </source>
</reference>
<dbReference type="InterPro" id="IPR012675">
    <property type="entry name" value="Beta-grasp_dom_sf"/>
</dbReference>
<dbReference type="InterPro" id="IPR016155">
    <property type="entry name" value="Mopterin_synth/thiamin_S_b"/>
</dbReference>
<dbReference type="Pfam" id="PF02597">
    <property type="entry name" value="ThiS"/>
    <property type="match status" value="1"/>
</dbReference>
<dbReference type="AlphaFoldDB" id="X0TDT3"/>
<gene>
    <name evidence="1" type="ORF">S01H1_27634</name>
</gene>
<dbReference type="Gene3D" id="3.10.20.30">
    <property type="match status" value="1"/>
</dbReference>
<name>X0TDT3_9ZZZZ</name>
<evidence type="ECO:0008006" key="2">
    <source>
        <dbReference type="Google" id="ProtNLM"/>
    </source>
</evidence>
<comment type="caution">
    <text evidence="1">The sequence shown here is derived from an EMBL/GenBank/DDBJ whole genome shotgun (WGS) entry which is preliminary data.</text>
</comment>
<dbReference type="EMBL" id="BARS01016845">
    <property type="protein sequence ID" value="GAF91379.1"/>
    <property type="molecule type" value="Genomic_DNA"/>
</dbReference>
<accession>X0TDT3</accession>